<evidence type="ECO:0000313" key="1">
    <source>
        <dbReference type="EMBL" id="RAL50874.1"/>
    </source>
</evidence>
<dbReference type="EMBL" id="NQVE01000054">
    <property type="protein sequence ID" value="RAL50874.1"/>
    <property type="molecule type" value="Genomic_DNA"/>
</dbReference>
<proteinExistence type="predicted"/>
<keyword evidence="2" id="KW-1185">Reference proteome</keyword>
<dbReference type="Proteomes" id="UP000249390">
    <property type="component" value="Unassembled WGS sequence"/>
</dbReference>
<comment type="caution">
    <text evidence="1">The sequence shown here is derived from an EMBL/GenBank/DDBJ whole genome shotgun (WGS) entry which is preliminary data.</text>
</comment>
<name>A0A328DYR0_9ASTE</name>
<evidence type="ECO:0000313" key="2">
    <source>
        <dbReference type="Proteomes" id="UP000249390"/>
    </source>
</evidence>
<dbReference type="AlphaFoldDB" id="A0A328DYR0"/>
<protein>
    <submittedName>
        <fullName evidence="1">Uncharacterized protein</fullName>
    </submittedName>
</protein>
<gene>
    <name evidence="1" type="ORF">DM860_005230</name>
</gene>
<reference evidence="1 2" key="1">
    <citation type="submission" date="2018-06" db="EMBL/GenBank/DDBJ databases">
        <title>The Genome of Cuscuta australis (Dodder) Provides Insight into the Evolution of Plant Parasitism.</title>
        <authorList>
            <person name="Liu H."/>
        </authorList>
    </citation>
    <scope>NUCLEOTIDE SEQUENCE [LARGE SCALE GENOMIC DNA]</scope>
    <source>
        <strain evidence="2">cv. Yunnan</strain>
        <tissue evidence="1">Vines</tissue>
    </source>
</reference>
<organism evidence="1 2">
    <name type="scientific">Cuscuta australis</name>
    <dbReference type="NCBI Taxonomy" id="267555"/>
    <lineage>
        <taxon>Eukaryota</taxon>
        <taxon>Viridiplantae</taxon>
        <taxon>Streptophyta</taxon>
        <taxon>Embryophyta</taxon>
        <taxon>Tracheophyta</taxon>
        <taxon>Spermatophyta</taxon>
        <taxon>Magnoliopsida</taxon>
        <taxon>eudicotyledons</taxon>
        <taxon>Gunneridae</taxon>
        <taxon>Pentapetalae</taxon>
        <taxon>asterids</taxon>
        <taxon>lamiids</taxon>
        <taxon>Solanales</taxon>
        <taxon>Convolvulaceae</taxon>
        <taxon>Cuscuteae</taxon>
        <taxon>Cuscuta</taxon>
        <taxon>Cuscuta subgen. Grammica</taxon>
        <taxon>Cuscuta sect. Cleistogrammica</taxon>
    </lineage>
</organism>
<accession>A0A328DYR0</accession>
<sequence>MKGDRSNQRNKSETWSGNQLWGRDKQPCRVVARYTGLLSISIESKFFNFQASDSIRVTETKLVGLDLKGIELFVQTLKEIVKTPEENGLGLSEPKEKEKVGHELSSLMVGEITGTSGSKDDEECTMIRDRTNEEDTTRQLSISSELLSLDIEMMETESQVLASKGSGFELFTAIRMTRESIKSFEVIDIAEVEGTKYPVFLAYAKEDMDAVFACDYPYVLVLKLHIGVGWFGDLHHHISALGVWQCGQRPFL</sequence>